<sequence>MERLKILEFPDKRLRRVSEAITTFDRGLKRLSDNMLMTMYEEKGIGLAAPQVNKPVRLIVMDISEDRDQPLVFVNPVVSSFEGKVESNEGCLSVPDIKTDIKRHETITLNAQNLKGTAISLEADGLLSICIQHEIDHLNGKLFIDYISDIKLQRLRKKVAKQNKAARIERQKNTRLI</sequence>
<proteinExistence type="inferred from homology"/>
<dbReference type="NCBIfam" id="TIGR00079">
    <property type="entry name" value="pept_deformyl"/>
    <property type="match status" value="1"/>
</dbReference>
<name>A0A381VGU4_9ZZZZ</name>
<dbReference type="PRINTS" id="PR01576">
    <property type="entry name" value="PDEFORMYLASE"/>
</dbReference>
<dbReference type="SUPFAM" id="SSF56420">
    <property type="entry name" value="Peptide deformylase"/>
    <property type="match status" value="1"/>
</dbReference>
<protein>
    <recommendedName>
        <fullName evidence="3">Peptide deformylase</fullName>
    </recommendedName>
</protein>
<dbReference type="PANTHER" id="PTHR10458">
    <property type="entry name" value="PEPTIDE DEFORMYLASE"/>
    <property type="match status" value="1"/>
</dbReference>
<dbReference type="PANTHER" id="PTHR10458:SF22">
    <property type="entry name" value="PEPTIDE DEFORMYLASE"/>
    <property type="match status" value="1"/>
</dbReference>
<gene>
    <name evidence="2" type="ORF">METZ01_LOCUS92288</name>
</gene>
<evidence type="ECO:0000256" key="1">
    <source>
        <dbReference type="ARBA" id="ARBA00010759"/>
    </source>
</evidence>
<dbReference type="PIRSF" id="PIRSF004749">
    <property type="entry name" value="Pep_def"/>
    <property type="match status" value="1"/>
</dbReference>
<dbReference type="EMBL" id="UINC01008771">
    <property type="protein sequence ID" value="SVA39434.1"/>
    <property type="molecule type" value="Genomic_DNA"/>
</dbReference>
<evidence type="ECO:0000313" key="2">
    <source>
        <dbReference type="EMBL" id="SVA39434.1"/>
    </source>
</evidence>
<dbReference type="CDD" id="cd00487">
    <property type="entry name" value="Pep_deformylase"/>
    <property type="match status" value="1"/>
</dbReference>
<comment type="similarity">
    <text evidence="1">Belongs to the polypeptide deformylase family.</text>
</comment>
<reference evidence="2" key="1">
    <citation type="submission" date="2018-05" db="EMBL/GenBank/DDBJ databases">
        <authorList>
            <person name="Lanie J.A."/>
            <person name="Ng W.-L."/>
            <person name="Kazmierczak K.M."/>
            <person name="Andrzejewski T.M."/>
            <person name="Davidsen T.M."/>
            <person name="Wayne K.J."/>
            <person name="Tettelin H."/>
            <person name="Glass J.I."/>
            <person name="Rusch D."/>
            <person name="Podicherti R."/>
            <person name="Tsui H.-C.T."/>
            <person name="Winkler M.E."/>
        </authorList>
    </citation>
    <scope>NUCLEOTIDE SEQUENCE</scope>
</reference>
<dbReference type="NCBIfam" id="NF001159">
    <property type="entry name" value="PRK00150.1-3"/>
    <property type="match status" value="1"/>
</dbReference>
<evidence type="ECO:0008006" key="3">
    <source>
        <dbReference type="Google" id="ProtNLM"/>
    </source>
</evidence>
<organism evidence="2">
    <name type="scientific">marine metagenome</name>
    <dbReference type="NCBI Taxonomy" id="408172"/>
    <lineage>
        <taxon>unclassified sequences</taxon>
        <taxon>metagenomes</taxon>
        <taxon>ecological metagenomes</taxon>
    </lineage>
</organism>
<dbReference type="InterPro" id="IPR036821">
    <property type="entry name" value="Peptide_deformylase_sf"/>
</dbReference>
<dbReference type="InterPro" id="IPR023635">
    <property type="entry name" value="Peptide_deformylase"/>
</dbReference>
<accession>A0A381VGU4</accession>
<dbReference type="HAMAP" id="MF_00163">
    <property type="entry name" value="Pep_deformylase"/>
    <property type="match status" value="1"/>
</dbReference>
<dbReference type="Gene3D" id="3.90.45.10">
    <property type="entry name" value="Peptide deformylase"/>
    <property type="match status" value="1"/>
</dbReference>
<dbReference type="Pfam" id="PF01327">
    <property type="entry name" value="Pep_deformylase"/>
    <property type="match status" value="1"/>
</dbReference>
<dbReference type="AlphaFoldDB" id="A0A381VGU4"/>
<dbReference type="GO" id="GO:0042586">
    <property type="term" value="F:peptide deformylase activity"/>
    <property type="evidence" value="ECO:0007669"/>
    <property type="project" value="InterPro"/>
</dbReference>